<gene>
    <name evidence="2" type="ORF">SAMN02746066_04284</name>
</gene>
<proteinExistence type="predicted"/>
<evidence type="ECO:0000313" key="3">
    <source>
        <dbReference type="Proteomes" id="UP000184038"/>
    </source>
</evidence>
<accession>A0A1M7N8L7</accession>
<evidence type="ECO:0000259" key="1">
    <source>
        <dbReference type="Pfam" id="PF14280"/>
    </source>
</evidence>
<dbReference type="InterPro" id="IPR025375">
    <property type="entry name" value="DUF4365"/>
</dbReference>
<dbReference type="Pfam" id="PF14280">
    <property type="entry name" value="DUF4365"/>
    <property type="match status" value="1"/>
</dbReference>
<keyword evidence="3" id="KW-1185">Reference proteome</keyword>
<protein>
    <recommendedName>
        <fullName evidence="1">DUF4365 domain-containing protein</fullName>
    </recommendedName>
</protein>
<feature type="domain" description="DUF4365" evidence="1">
    <location>
        <begin position="20"/>
        <end position="143"/>
    </location>
</feature>
<dbReference type="EMBL" id="FRCP01000025">
    <property type="protein sequence ID" value="SHM99432.1"/>
    <property type="molecule type" value="Genomic_DNA"/>
</dbReference>
<dbReference type="RefSeq" id="WP_073291214.1">
    <property type="nucleotide sequence ID" value="NZ_FRCP01000025.1"/>
</dbReference>
<sequence>MTQLPTYSINKMKGNKATDILKKILGQFSIVNPIDESVDLGIDMRAQIINNFKPEPLLFNIQCKGKDSLSTDCIKDGYFSVPIKLSTINYWRQQNDTTILFVVDNETENCYWCDPISQIGNNISKIQEQQSVTIHIPLSEYINSSYIQCPPNLIKCILLFMVNQIESINHNISNLKDGTLSSYPFDVETSVYLLKKINEGAQHISESYQTICETIVSSIRQQMYEAYDYAYQLETLDPVIVHKWCRDGVRKEKGFTANRKSLENLKMDSDNIIDAFLADKNNTDMLDALVDCDKEVEDLLNNIGAFLYEMACEDNPFGDNSKLYNKIWNHHWKYHKNHNDFSS</sequence>
<name>A0A1M7N8L7_9FIRM</name>
<dbReference type="AlphaFoldDB" id="A0A1M7N8L7"/>
<dbReference type="STRING" id="1120996.SAMN02746066_04284"/>
<organism evidence="2 3">
    <name type="scientific">Anaerosporobacter mobilis DSM 15930</name>
    <dbReference type="NCBI Taxonomy" id="1120996"/>
    <lineage>
        <taxon>Bacteria</taxon>
        <taxon>Bacillati</taxon>
        <taxon>Bacillota</taxon>
        <taxon>Clostridia</taxon>
        <taxon>Lachnospirales</taxon>
        <taxon>Lachnospiraceae</taxon>
        <taxon>Anaerosporobacter</taxon>
    </lineage>
</organism>
<dbReference type="OrthoDB" id="8435646at2"/>
<reference evidence="2 3" key="1">
    <citation type="submission" date="2016-11" db="EMBL/GenBank/DDBJ databases">
        <authorList>
            <person name="Jaros S."/>
            <person name="Januszkiewicz K."/>
            <person name="Wedrychowicz H."/>
        </authorList>
    </citation>
    <scope>NUCLEOTIDE SEQUENCE [LARGE SCALE GENOMIC DNA]</scope>
    <source>
        <strain evidence="2 3">DSM 15930</strain>
    </source>
</reference>
<evidence type="ECO:0000313" key="2">
    <source>
        <dbReference type="EMBL" id="SHM99432.1"/>
    </source>
</evidence>
<dbReference type="Proteomes" id="UP000184038">
    <property type="component" value="Unassembled WGS sequence"/>
</dbReference>